<evidence type="ECO:0000256" key="6">
    <source>
        <dbReference type="ARBA" id="ARBA00022692"/>
    </source>
</evidence>
<evidence type="ECO:0000256" key="9">
    <source>
        <dbReference type="ARBA" id="ARBA00022837"/>
    </source>
</evidence>
<keyword evidence="14" id="KW-1015">Disulfide bond</keyword>
<dbReference type="SUPFAM" id="SSF53300">
    <property type="entry name" value="vWA-like"/>
    <property type="match status" value="1"/>
</dbReference>
<keyword evidence="6" id="KW-0812">Transmembrane</keyword>
<evidence type="ECO:0000259" key="18">
    <source>
        <dbReference type="PROSITE" id="PS50234"/>
    </source>
</evidence>
<sequence>MAGPGLLCCASRGASALLAIALLYAALGDVVRSEQQIPLSVVKLWASAFGGEIKSIAAKYSGSQLLQKKYKEYEKDVAIEEIDGLQLVKKLAKNMEEMFHKKSEAVRRLVEAAEEAHLKHEFDADLQYEYFNAVLINERDKDGNFLELGKEFILAPNDHFNNLPVNISLSDVQVPTNMYNKDPAIVNGVYWSESLNKVFVDNFDRDPSLIWQYFGSAKGFFRQYPGIKWEPDENGVIAFDCRNRKWYIQAATSPKDVVILVDVSGSMKGLRLTIAKQTVSSILDTLGDDDFFNIITYNEELHYVEPCLNGTLVQADRTNKEHFREHLDKLFAKGIGMLDIALNEAFNILSDFNHTGQGSICSQAIMLITDGAVDTYDTIFAKYNWPERKVRIFTYLIGREAAFADNLKWMACANKGFFTQISTLADVQENVMEYLHVLSRPKVIDQEHDVVWTEAYIDSTLADDQGLVLMTTVAMPVFSKQNETRSKGILLGVVGTDVPVKELLKTIPKYKAFSLGIHGYAFAITNNGYILTHPELRPLYEEGKKRRKPNYSSVDLSEVEWEDRDDVLRNAMVNRKTGKFSMEVKKTVDKGKRVLVMTNDYYYTDIKGTPFSLGVALSRGHGKYFFRGNVTIEEGLHDLEHPDVSLADEWSYCNTDLHPEHRHLSQLEAIKLYLKGKEPLLQCDKELIQEVLFDAVVSAPIEAYWTSLALNKSENSDKGVEVAFLGTRTGLSRINLFVGAEQLTNQDFLKAGDKENIFNADHFPLWYRRAAEQIPGSFVYSIPFSTGTVNKSNVVTASTSIQLLDERKSPVVAAVDSTVNCYLIDNNGFILVSEDYTQTGDFFGEVEGAVMHKLLTMGSFKRITLYDYQAMCRANKESSDGAHGLLDNLFLVEFNLCSWWHSDMTAKAQKLKQTLEPCDTEYPAFVSERTIKETTGNIACEDCSNVL</sequence>
<dbReference type="Pfam" id="PF13768">
    <property type="entry name" value="VWA_3"/>
    <property type="match status" value="1"/>
</dbReference>
<dbReference type="EMBL" id="BAAFST010000014">
    <property type="protein sequence ID" value="GAB1298656.1"/>
    <property type="molecule type" value="Genomic_DNA"/>
</dbReference>
<evidence type="ECO:0000256" key="5">
    <source>
        <dbReference type="ARBA" id="ARBA00022673"/>
    </source>
</evidence>
<dbReference type="InterPro" id="IPR013608">
    <property type="entry name" value="VWA_N"/>
</dbReference>
<evidence type="ECO:0000256" key="8">
    <source>
        <dbReference type="ARBA" id="ARBA00022729"/>
    </source>
</evidence>
<dbReference type="InterPro" id="IPR036465">
    <property type="entry name" value="vWFA_dom_sf"/>
</dbReference>
<evidence type="ECO:0000256" key="17">
    <source>
        <dbReference type="SAM" id="SignalP"/>
    </source>
</evidence>
<evidence type="ECO:0000256" key="2">
    <source>
        <dbReference type="ARBA" id="ARBA00007060"/>
    </source>
</evidence>
<feature type="signal peptide" evidence="17">
    <location>
        <begin position="1"/>
        <end position="28"/>
    </location>
</feature>
<keyword evidence="16" id="KW-0407">Ion channel</keyword>
<evidence type="ECO:0000256" key="3">
    <source>
        <dbReference type="ARBA" id="ARBA00022448"/>
    </source>
</evidence>
<evidence type="ECO:0000256" key="1">
    <source>
        <dbReference type="ARBA" id="ARBA00004479"/>
    </source>
</evidence>
<evidence type="ECO:0000313" key="19">
    <source>
        <dbReference type="EMBL" id="GAB1298656.1"/>
    </source>
</evidence>
<name>A0ABQ0FHD3_APOSI</name>
<evidence type="ECO:0000256" key="15">
    <source>
        <dbReference type="ARBA" id="ARBA00023180"/>
    </source>
</evidence>
<keyword evidence="10" id="KW-0851">Voltage-gated channel</keyword>
<comment type="subcellular location">
    <subcellularLocation>
        <location evidence="1">Membrane</location>
        <topology evidence="1">Single-pass type I membrane protein</topology>
    </subcellularLocation>
</comment>
<dbReference type="PANTHER" id="PTHR10166">
    <property type="entry name" value="VOLTAGE-DEPENDENT CALCIUM CHANNEL SUBUNIT ALPHA-2/DELTA-RELATED"/>
    <property type="match status" value="1"/>
</dbReference>
<keyword evidence="8 17" id="KW-0732">Signal</keyword>
<evidence type="ECO:0000256" key="7">
    <source>
        <dbReference type="ARBA" id="ARBA00022723"/>
    </source>
</evidence>
<evidence type="ECO:0000256" key="14">
    <source>
        <dbReference type="ARBA" id="ARBA00023157"/>
    </source>
</evidence>
<dbReference type="InterPro" id="IPR013680">
    <property type="entry name" value="VDCC_a2/dsu"/>
</dbReference>
<comment type="caution">
    <text evidence="19">The sequence shown here is derived from an EMBL/GenBank/DDBJ whole genome shotgun (WGS) entry which is preliminary data.</text>
</comment>
<keyword evidence="7" id="KW-0479">Metal-binding</keyword>
<dbReference type="Gene3D" id="3.30.450.20">
    <property type="entry name" value="PAS domain"/>
    <property type="match status" value="1"/>
</dbReference>
<keyword evidence="12" id="KW-0406">Ion transport</keyword>
<comment type="similarity">
    <text evidence="2">Belongs to the calcium channel subunit alpha-2/delta family.</text>
</comment>
<protein>
    <submittedName>
        <fullName evidence="19">Voltage-dependent calcium channel subunit alpha-2/delta-3</fullName>
    </submittedName>
</protein>
<dbReference type="Pfam" id="PF08399">
    <property type="entry name" value="VWA_N"/>
    <property type="match status" value="1"/>
</dbReference>
<dbReference type="PROSITE" id="PS50234">
    <property type="entry name" value="VWFA"/>
    <property type="match status" value="1"/>
</dbReference>
<evidence type="ECO:0000256" key="10">
    <source>
        <dbReference type="ARBA" id="ARBA00022882"/>
    </source>
</evidence>
<keyword evidence="3" id="KW-0813">Transport</keyword>
<keyword evidence="13" id="KW-0472">Membrane</keyword>
<gene>
    <name evidence="19" type="ORF">APTSU1_001389200</name>
</gene>
<evidence type="ECO:0000313" key="20">
    <source>
        <dbReference type="Proteomes" id="UP001623349"/>
    </source>
</evidence>
<dbReference type="Proteomes" id="UP001623349">
    <property type="component" value="Unassembled WGS sequence"/>
</dbReference>
<evidence type="ECO:0000256" key="12">
    <source>
        <dbReference type="ARBA" id="ARBA00023065"/>
    </source>
</evidence>
<feature type="domain" description="VWFA" evidence="18">
    <location>
        <begin position="256"/>
        <end position="438"/>
    </location>
</feature>
<evidence type="ECO:0000256" key="16">
    <source>
        <dbReference type="ARBA" id="ARBA00023303"/>
    </source>
</evidence>
<evidence type="ECO:0000256" key="13">
    <source>
        <dbReference type="ARBA" id="ARBA00023136"/>
    </source>
</evidence>
<keyword evidence="9" id="KW-0106">Calcium</keyword>
<reference evidence="19 20" key="1">
    <citation type="submission" date="2024-08" db="EMBL/GenBank/DDBJ databases">
        <title>The draft genome of Apodemus speciosus.</title>
        <authorList>
            <person name="Nabeshima K."/>
            <person name="Suzuki S."/>
            <person name="Onuma M."/>
        </authorList>
    </citation>
    <scope>NUCLEOTIDE SEQUENCE [LARGE SCALE GENOMIC DNA]</scope>
    <source>
        <strain evidence="19">IB14-021</strain>
    </source>
</reference>
<keyword evidence="15" id="KW-0325">Glycoprotein</keyword>
<feature type="chain" id="PRO_5047320335" evidence="17">
    <location>
        <begin position="29"/>
        <end position="947"/>
    </location>
</feature>
<keyword evidence="4" id="KW-0109">Calcium transport</keyword>
<evidence type="ECO:0000256" key="4">
    <source>
        <dbReference type="ARBA" id="ARBA00022568"/>
    </source>
</evidence>
<organism evidence="19 20">
    <name type="scientific">Apodemus speciosus</name>
    <name type="common">Large Japanese field mouse</name>
    <dbReference type="NCBI Taxonomy" id="105296"/>
    <lineage>
        <taxon>Eukaryota</taxon>
        <taxon>Metazoa</taxon>
        <taxon>Chordata</taxon>
        <taxon>Craniata</taxon>
        <taxon>Vertebrata</taxon>
        <taxon>Euteleostomi</taxon>
        <taxon>Mammalia</taxon>
        <taxon>Eutheria</taxon>
        <taxon>Euarchontoglires</taxon>
        <taxon>Glires</taxon>
        <taxon>Rodentia</taxon>
        <taxon>Myomorpha</taxon>
        <taxon>Muroidea</taxon>
        <taxon>Muridae</taxon>
        <taxon>Murinae</taxon>
        <taxon>Apodemus</taxon>
    </lineage>
</organism>
<proteinExistence type="inferred from homology"/>
<keyword evidence="20" id="KW-1185">Reference proteome</keyword>
<dbReference type="PANTHER" id="PTHR10166:SF25">
    <property type="entry name" value="VOLTAGE-DEPENDENT CALCIUM CHANNEL SUBUNIT ALPHA-2_DELTA-3"/>
    <property type="match status" value="1"/>
</dbReference>
<dbReference type="Gene3D" id="3.40.50.410">
    <property type="entry name" value="von Willebrand factor, type A domain"/>
    <property type="match status" value="1"/>
</dbReference>
<keyword evidence="5" id="KW-0107">Calcium channel</keyword>
<dbReference type="InterPro" id="IPR051173">
    <property type="entry name" value="Ca_channel_alpha-2/delta"/>
</dbReference>
<dbReference type="SMART" id="SM00327">
    <property type="entry name" value="VWA"/>
    <property type="match status" value="1"/>
</dbReference>
<dbReference type="CDD" id="cd01463">
    <property type="entry name" value="vWA_VGCC_like"/>
    <property type="match status" value="1"/>
</dbReference>
<dbReference type="Pfam" id="PF08473">
    <property type="entry name" value="VGCC_alpha2"/>
    <property type="match status" value="1"/>
</dbReference>
<accession>A0ABQ0FHD3</accession>
<dbReference type="InterPro" id="IPR002035">
    <property type="entry name" value="VWF_A"/>
</dbReference>
<evidence type="ECO:0000256" key="11">
    <source>
        <dbReference type="ARBA" id="ARBA00022989"/>
    </source>
</evidence>
<keyword evidence="11" id="KW-1133">Transmembrane helix</keyword>